<keyword evidence="2" id="KW-0472">Membrane</keyword>
<dbReference type="AlphaFoldDB" id="A0A8H7SQC6"/>
<feature type="compositionally biased region" description="Low complexity" evidence="1">
    <location>
        <begin position="140"/>
        <end position="153"/>
    </location>
</feature>
<evidence type="ECO:0000256" key="1">
    <source>
        <dbReference type="SAM" id="MobiDB-lite"/>
    </source>
</evidence>
<dbReference type="Proteomes" id="UP000613177">
    <property type="component" value="Unassembled WGS sequence"/>
</dbReference>
<dbReference type="SMART" id="SM01269">
    <property type="entry name" value="Lipid_DES"/>
    <property type="match status" value="1"/>
</dbReference>
<proteinExistence type="predicted"/>
<feature type="transmembrane region" description="Helical" evidence="2">
    <location>
        <begin position="418"/>
        <end position="436"/>
    </location>
</feature>
<dbReference type="PROSITE" id="PS51082">
    <property type="entry name" value="WH2"/>
    <property type="match status" value="1"/>
</dbReference>
<feature type="region of interest" description="Disordered" evidence="1">
    <location>
        <begin position="1"/>
        <end position="325"/>
    </location>
</feature>
<feature type="compositionally biased region" description="Pro residues" evidence="1">
    <location>
        <begin position="224"/>
        <end position="238"/>
    </location>
</feature>
<protein>
    <recommendedName>
        <fullName evidence="3">WH2 domain-containing protein</fullName>
    </recommendedName>
</protein>
<gene>
    <name evidence="4" type="ORF">INT48_007392</name>
</gene>
<feature type="compositionally biased region" description="Polar residues" evidence="1">
    <location>
        <begin position="211"/>
        <end position="223"/>
    </location>
</feature>
<keyword evidence="5" id="KW-1185">Reference proteome</keyword>
<dbReference type="InterPro" id="IPR005804">
    <property type="entry name" value="FA_desaturase_dom"/>
</dbReference>
<dbReference type="EMBL" id="JAEPRE010000114">
    <property type="protein sequence ID" value="KAG2232377.1"/>
    <property type="molecule type" value="Genomic_DNA"/>
</dbReference>
<keyword evidence="2" id="KW-0812">Transmembrane</keyword>
<feature type="compositionally biased region" description="Low complexity" evidence="1">
    <location>
        <begin position="58"/>
        <end position="69"/>
    </location>
</feature>
<feature type="compositionally biased region" description="Low complexity" evidence="1">
    <location>
        <begin position="171"/>
        <end position="181"/>
    </location>
</feature>
<feature type="compositionally biased region" description="Polar residues" evidence="1">
    <location>
        <begin position="126"/>
        <end position="139"/>
    </location>
</feature>
<evidence type="ECO:0000313" key="5">
    <source>
        <dbReference type="Proteomes" id="UP000613177"/>
    </source>
</evidence>
<dbReference type="Pfam" id="PF00487">
    <property type="entry name" value="FA_desaturase"/>
    <property type="match status" value="1"/>
</dbReference>
<keyword evidence="2" id="KW-1133">Transmembrane helix</keyword>
<feature type="transmembrane region" description="Helical" evidence="2">
    <location>
        <begin position="442"/>
        <end position="464"/>
    </location>
</feature>
<name>A0A8H7SQC6_9FUNG</name>
<evidence type="ECO:0000259" key="3">
    <source>
        <dbReference type="PROSITE" id="PS51082"/>
    </source>
</evidence>
<dbReference type="GO" id="GO:0003779">
    <property type="term" value="F:actin binding"/>
    <property type="evidence" value="ECO:0007669"/>
    <property type="project" value="InterPro"/>
</dbReference>
<reference evidence="4" key="1">
    <citation type="submission" date="2021-01" db="EMBL/GenBank/DDBJ databases">
        <title>Metabolic potential, ecology and presence of endohyphal bacteria is reflected in genomic diversity of Mucoromycotina.</title>
        <authorList>
            <person name="Muszewska A."/>
            <person name="Okrasinska A."/>
            <person name="Steczkiewicz K."/>
            <person name="Drgas O."/>
            <person name="Orlowska M."/>
            <person name="Perlinska-Lenart U."/>
            <person name="Aleksandrzak-Piekarczyk T."/>
            <person name="Szatraj K."/>
            <person name="Zielenkiewicz U."/>
            <person name="Pilsyk S."/>
            <person name="Malc E."/>
            <person name="Mieczkowski P."/>
            <person name="Kruszewska J.S."/>
            <person name="Biernat P."/>
            <person name="Pawlowska J."/>
        </authorList>
    </citation>
    <scope>NUCLEOTIDE SEQUENCE</scope>
    <source>
        <strain evidence="4">WA0000018081</strain>
    </source>
</reference>
<evidence type="ECO:0000313" key="4">
    <source>
        <dbReference type="EMBL" id="KAG2232377.1"/>
    </source>
</evidence>
<dbReference type="GO" id="GO:0046513">
    <property type="term" value="P:ceramide biosynthetic process"/>
    <property type="evidence" value="ECO:0007669"/>
    <property type="project" value="TreeGrafter"/>
</dbReference>
<feature type="transmembrane region" description="Helical" evidence="2">
    <location>
        <begin position="565"/>
        <end position="592"/>
    </location>
</feature>
<feature type="compositionally biased region" description="Pro residues" evidence="1">
    <location>
        <begin position="154"/>
        <end position="170"/>
    </location>
</feature>
<dbReference type="Pfam" id="PF02205">
    <property type="entry name" value="WH2"/>
    <property type="match status" value="1"/>
</dbReference>
<sequence length="715" mass="78116">MESGLLAQIQKGKALKKSQTNDRSAPIVAASKPSGGASMGSMARPPIPVGGGSLPHTASAPPAAAPAAPQLGGLFAQGMPTLRKTRGAAVDTGRGMSTPPPIPGRGLPQFNQSASSTPPLPPASPYGNNNSNSVQQSLASPVVGRSRSNSSPSRPVPPPPPRAIPSPPGSPAKAAAAAPSIPRGPPKFGLPQRAPSSSLAVPPVLPPGRPRSTSNASQRQSPVATPPRSPLPPPPPSIGRPFGGRSFGNNNNVPAAPPSIGRSFGSSAPQARPPPPPVGNIRQTPLMGLRSSPPPQPRQEIPLTEGGGRYTFRPTSDLPQPRSVRAISKHTYPSGETKGNESMPPFIFDHSNPKPEVNNRHPDYRHPLYIGTWKRSIPGRDEDFARDDMDEPHLKRKHALLLKHPQITKLYGAEFSTFYIATIINVIQLGLAFYFGHTSVHWSIYLLTAYFIGGTATGMVGVIIHEACHNLVTGSSVVDRMIGLYTNIVLPVPISQSFRRYHIEHHTWQGVEGMDPDLPLEWEKNLIRGNSCKKILWILIYPVMYVVRGLVMQQDRGHKPNKWEIINVVFSVAMDIVIAMVCGYKGLAYLFLSLWFGYSLHPGAAHFIQEHYTFDDGQETYSYYGVLNVPFMNIGYHNEHHDFQKIPWTKLPLLRSLASEYYDTLAYHTSWLLVHWKFITQPTMGPQSRVVRDYTTFKQGRALIRKIRGFNEKNK</sequence>
<feature type="domain" description="WH2" evidence="3">
    <location>
        <begin position="1"/>
        <end position="18"/>
    </location>
</feature>
<feature type="transmembrane region" description="Helical" evidence="2">
    <location>
        <begin position="535"/>
        <end position="553"/>
    </location>
</feature>
<dbReference type="GO" id="GO:0042284">
    <property type="term" value="F:sphingolipid delta-4 desaturase activity"/>
    <property type="evidence" value="ECO:0007669"/>
    <property type="project" value="TreeGrafter"/>
</dbReference>
<accession>A0A8H7SQC6</accession>
<dbReference type="PANTHER" id="PTHR12879">
    <property type="entry name" value="SPHINGOLIPID DELTA 4 DESATURASE/C-4 HYDROXYLASE PROTEIN DES2"/>
    <property type="match status" value="1"/>
</dbReference>
<dbReference type="PANTHER" id="PTHR12879:SF8">
    <property type="entry name" value="SPHINGOLIPID DELTA(4)-DESATURASE DES1"/>
    <property type="match status" value="1"/>
</dbReference>
<dbReference type="GO" id="GO:0016020">
    <property type="term" value="C:membrane"/>
    <property type="evidence" value="ECO:0007669"/>
    <property type="project" value="GOC"/>
</dbReference>
<organism evidence="4 5">
    <name type="scientific">Thamnidium elegans</name>
    <dbReference type="NCBI Taxonomy" id="101142"/>
    <lineage>
        <taxon>Eukaryota</taxon>
        <taxon>Fungi</taxon>
        <taxon>Fungi incertae sedis</taxon>
        <taxon>Mucoromycota</taxon>
        <taxon>Mucoromycotina</taxon>
        <taxon>Mucoromycetes</taxon>
        <taxon>Mucorales</taxon>
        <taxon>Mucorineae</taxon>
        <taxon>Mucoraceae</taxon>
        <taxon>Thamnidium</taxon>
    </lineage>
</organism>
<dbReference type="InterPro" id="IPR003124">
    <property type="entry name" value="WH2_dom"/>
</dbReference>
<evidence type="ECO:0000256" key="2">
    <source>
        <dbReference type="SAM" id="Phobius"/>
    </source>
</evidence>
<dbReference type="InterPro" id="IPR013866">
    <property type="entry name" value="Sphingolipid_d4-desaturase_N"/>
</dbReference>
<dbReference type="Pfam" id="PF08557">
    <property type="entry name" value="Lipid_DES"/>
    <property type="match status" value="1"/>
</dbReference>
<comment type="caution">
    <text evidence="4">The sequence shown here is derived from an EMBL/GenBank/DDBJ whole genome shotgun (WGS) entry which is preliminary data.</text>
</comment>